<dbReference type="Proteomes" id="UP000095287">
    <property type="component" value="Unplaced"/>
</dbReference>
<dbReference type="WBParaSite" id="L893_g17679.t1">
    <property type="protein sequence ID" value="L893_g17679.t1"/>
    <property type="gene ID" value="L893_g17679"/>
</dbReference>
<evidence type="ECO:0000313" key="1">
    <source>
        <dbReference type="Proteomes" id="UP000095287"/>
    </source>
</evidence>
<protein>
    <submittedName>
        <fullName evidence="2">Hyaluronidase</fullName>
    </submittedName>
</protein>
<reference evidence="2" key="1">
    <citation type="submission" date="2016-11" db="UniProtKB">
        <authorList>
            <consortium name="WormBaseParasite"/>
        </authorList>
    </citation>
    <scope>IDENTIFICATION</scope>
</reference>
<keyword evidence="1" id="KW-1185">Reference proteome</keyword>
<accession>A0A1I7YLX2</accession>
<name>A0A1I7YLX2_9BILA</name>
<dbReference type="AlphaFoldDB" id="A0A1I7YLX2"/>
<evidence type="ECO:0000313" key="2">
    <source>
        <dbReference type="WBParaSite" id="L893_g17679.t1"/>
    </source>
</evidence>
<dbReference type="Gene3D" id="3.40.960.10">
    <property type="entry name" value="VSR Endonuclease"/>
    <property type="match status" value="1"/>
</dbReference>
<organism evidence="1 2">
    <name type="scientific">Steinernema glaseri</name>
    <dbReference type="NCBI Taxonomy" id="37863"/>
    <lineage>
        <taxon>Eukaryota</taxon>
        <taxon>Metazoa</taxon>
        <taxon>Ecdysozoa</taxon>
        <taxon>Nematoda</taxon>
        <taxon>Chromadorea</taxon>
        <taxon>Rhabditida</taxon>
        <taxon>Tylenchina</taxon>
        <taxon>Panagrolaimomorpha</taxon>
        <taxon>Strongyloidoidea</taxon>
        <taxon>Steinernematidae</taxon>
        <taxon>Steinernema</taxon>
    </lineage>
</organism>
<proteinExistence type="predicted"/>
<sequence>MYGQTIVGLPDKREYGYPNMNQERQEKFDIWYDANKDRTGNFDKDIQVYCEADVTILRSSWRSQECLTPLSPVPGWWHGHSCANNPQDVILNPTDQKAVEKANIVRQLMGERQARTQARKKDIEAAGYTVFDIWECDINRERKENNELGTFMNEVDVAENFLMPRKAFFGGTTGLCQAIYETD</sequence>